<proteinExistence type="predicted"/>
<feature type="compositionally biased region" description="Basic and acidic residues" evidence="1">
    <location>
        <begin position="887"/>
        <end position="896"/>
    </location>
</feature>
<feature type="region of interest" description="Disordered" evidence="1">
    <location>
        <begin position="518"/>
        <end position="750"/>
    </location>
</feature>
<gene>
    <name evidence="3" type="ORF">H1R20_g2765</name>
</gene>
<feature type="compositionally biased region" description="Basic and acidic residues" evidence="1">
    <location>
        <begin position="111"/>
        <end position="120"/>
    </location>
</feature>
<evidence type="ECO:0000259" key="2">
    <source>
        <dbReference type="Pfam" id="PF13649"/>
    </source>
</evidence>
<dbReference type="SUPFAM" id="SSF53335">
    <property type="entry name" value="S-adenosyl-L-methionine-dependent methyltransferases"/>
    <property type="match status" value="1"/>
</dbReference>
<dbReference type="InterPro" id="IPR029063">
    <property type="entry name" value="SAM-dependent_MTases_sf"/>
</dbReference>
<feature type="region of interest" description="Disordered" evidence="1">
    <location>
        <begin position="430"/>
        <end position="454"/>
    </location>
</feature>
<dbReference type="OrthoDB" id="2013972at2759"/>
<reference evidence="3" key="1">
    <citation type="submission" date="2022-06" db="EMBL/GenBank/DDBJ databases">
        <title>Genome Sequence of Candolleomyces eurysporus.</title>
        <authorList>
            <person name="Buettner E."/>
        </authorList>
    </citation>
    <scope>NUCLEOTIDE SEQUENCE</scope>
    <source>
        <strain evidence="3">VTCC 930004</strain>
    </source>
</reference>
<accession>A0A9W8MMF1</accession>
<evidence type="ECO:0000313" key="3">
    <source>
        <dbReference type="EMBL" id="KAJ2934328.1"/>
    </source>
</evidence>
<protein>
    <recommendedName>
        <fullName evidence="2">Methyltransferase domain-containing protein</fullName>
    </recommendedName>
</protein>
<feature type="compositionally biased region" description="Low complexity" evidence="1">
    <location>
        <begin position="727"/>
        <end position="743"/>
    </location>
</feature>
<feature type="compositionally biased region" description="Low complexity" evidence="1">
    <location>
        <begin position="440"/>
        <end position="453"/>
    </location>
</feature>
<feature type="region of interest" description="Disordered" evidence="1">
    <location>
        <begin position="77"/>
        <end position="120"/>
    </location>
</feature>
<feature type="non-terminal residue" evidence="3">
    <location>
        <position position="944"/>
    </location>
</feature>
<dbReference type="PANTHER" id="PTHR43591">
    <property type="entry name" value="METHYLTRANSFERASE"/>
    <property type="match status" value="1"/>
</dbReference>
<organism evidence="3 4">
    <name type="scientific">Candolleomyces eurysporus</name>
    <dbReference type="NCBI Taxonomy" id="2828524"/>
    <lineage>
        <taxon>Eukaryota</taxon>
        <taxon>Fungi</taxon>
        <taxon>Dikarya</taxon>
        <taxon>Basidiomycota</taxon>
        <taxon>Agaricomycotina</taxon>
        <taxon>Agaricomycetes</taxon>
        <taxon>Agaricomycetidae</taxon>
        <taxon>Agaricales</taxon>
        <taxon>Agaricineae</taxon>
        <taxon>Psathyrellaceae</taxon>
        <taxon>Candolleomyces</taxon>
    </lineage>
</organism>
<feature type="region of interest" description="Disordered" evidence="1">
    <location>
        <begin position="1"/>
        <end position="50"/>
    </location>
</feature>
<feature type="compositionally biased region" description="Low complexity" evidence="1">
    <location>
        <begin position="605"/>
        <end position="616"/>
    </location>
</feature>
<dbReference type="Proteomes" id="UP001140091">
    <property type="component" value="Unassembled WGS sequence"/>
</dbReference>
<evidence type="ECO:0000313" key="4">
    <source>
        <dbReference type="Proteomes" id="UP001140091"/>
    </source>
</evidence>
<feature type="compositionally biased region" description="Polar residues" evidence="1">
    <location>
        <begin position="693"/>
        <end position="705"/>
    </location>
</feature>
<dbReference type="InterPro" id="IPR041698">
    <property type="entry name" value="Methyltransf_25"/>
</dbReference>
<dbReference type="GO" id="GO:0008168">
    <property type="term" value="F:methyltransferase activity"/>
    <property type="evidence" value="ECO:0007669"/>
    <property type="project" value="TreeGrafter"/>
</dbReference>
<dbReference type="CDD" id="cd02440">
    <property type="entry name" value="AdoMet_MTases"/>
    <property type="match status" value="1"/>
</dbReference>
<feature type="compositionally biased region" description="Acidic residues" evidence="1">
    <location>
        <begin position="322"/>
        <end position="336"/>
    </location>
</feature>
<dbReference type="PANTHER" id="PTHR43591:SF24">
    <property type="entry name" value="2-METHOXY-6-POLYPRENYL-1,4-BENZOQUINOL METHYLASE, MITOCHONDRIAL"/>
    <property type="match status" value="1"/>
</dbReference>
<feature type="compositionally biased region" description="Basic and acidic residues" evidence="1">
    <location>
        <begin position="7"/>
        <end position="17"/>
    </location>
</feature>
<feature type="region of interest" description="Disordered" evidence="1">
    <location>
        <begin position="869"/>
        <end position="896"/>
    </location>
</feature>
<dbReference type="Gene3D" id="3.40.50.150">
    <property type="entry name" value="Vaccinia Virus protein VP39"/>
    <property type="match status" value="1"/>
</dbReference>
<name>A0A9W8MMF1_9AGAR</name>
<sequence>MGLGKKKTGEKDKDKAPTLRIRKLSDISAPMPPTVTKAGMSRPQKLAASEKGALHRVKAQRSIGTLFATANSAALEHNPLSKPLPQPHTCLPPLRSRKMDARTPSQPRRSSKVDVDDDVNRKKPGTFVETNVWYTRSRTKVHPYSKEVPYMQSYDATSLDNDHYSELLLERLNPGSPSFWDYGKKPPLTVLDLGCGQGHWVLYAASVWKNSQITGFDLMDICLPAFQTTENVNFIRGNFLLKLPFPSKSFEYVRMANLSLCIPYDHWLPLLTEVRRVLTNGGRLELIDDQMMFPYGEEPQLKDPIIAHTKTESPQSSFFDSSNDDDSSEGDDDTLEGETSASTTSTLVSDRASRDFFDKLPSSKRSSAQSNVSTSVGSDTHVSDLPPPLSISIPTSTLPLEATISPSPTVTQADFNALDSDYATIAHSPTITDHNRHQKTASTSSTKSTGSQSEALSFWRSRKQASMEMEAIYEHVLVHKYGIHPRPSEFVVDTMRQIFGKGNAGKVRSYHIKLAPFDSPIGPGGSLAPTVDDASDSPRKQWKNAGDKKEKKEKRRKLEKPDSPRGASFDESQAPPQPPVVTAKAASRLGLVPTVPALPPRRISSELSSGNESSDSCTDPHRSSQLPVVSAKAASRLGIPVNPPPIPPKSEHIRKSYIHTGAQRAKEVPRSSGGIRLGTPLESPVAEEDTAPSPISITPTVSYAANEQVEQERAASPSFGRTDSSESEQSTSSSSSSSSEPSSDVGGAVQPPVLSAKAAGRLGISYSVLAAASAAHSRGSGVMVPVQSPGLLVWPSTYIPMSPSELEMHSCKWVQSLLGCRHALREHITGEFEGKRLVNDAEFEEAIWDYECFRRSRFHWPLDNPDLFDEDGFPESPTAPTQSVPPKEQRPAHSRDDSFELFNGQYRRDELTHVRTIRVFEAVKVVDEKSLVAMLFPSQSSRSN</sequence>
<dbReference type="EMBL" id="JANBPK010000720">
    <property type="protein sequence ID" value="KAJ2934328.1"/>
    <property type="molecule type" value="Genomic_DNA"/>
</dbReference>
<keyword evidence="4" id="KW-1185">Reference proteome</keyword>
<feature type="compositionally biased region" description="Polar residues" evidence="1">
    <location>
        <begin position="363"/>
        <end position="380"/>
    </location>
</feature>
<dbReference type="Pfam" id="PF13649">
    <property type="entry name" value="Methyltransf_25"/>
    <property type="match status" value="1"/>
</dbReference>
<feature type="domain" description="Methyltransferase" evidence="2">
    <location>
        <begin position="190"/>
        <end position="282"/>
    </location>
</feature>
<feature type="region of interest" description="Disordered" evidence="1">
    <location>
        <begin position="311"/>
        <end position="390"/>
    </location>
</feature>
<dbReference type="AlphaFoldDB" id="A0A9W8MMF1"/>
<evidence type="ECO:0000256" key="1">
    <source>
        <dbReference type="SAM" id="MobiDB-lite"/>
    </source>
</evidence>
<comment type="caution">
    <text evidence="3">The sequence shown here is derived from an EMBL/GenBank/DDBJ whole genome shotgun (WGS) entry which is preliminary data.</text>
</comment>